<dbReference type="PANTHER" id="PTHR44167">
    <property type="entry name" value="OVARIAN-SPECIFIC SERINE/THREONINE-PROTEIN KINASE LOK-RELATED"/>
    <property type="match status" value="1"/>
</dbReference>
<dbReference type="SMART" id="SM00220">
    <property type="entry name" value="S_TKc"/>
    <property type="match status" value="1"/>
</dbReference>
<reference evidence="2 3" key="1">
    <citation type="journal article" date="2012" name="Science">
        <title>The Paleozoic origin of enzymatic lignin decomposition reconstructed from 31 fungal genomes.</title>
        <authorList>
            <person name="Floudas D."/>
            <person name="Binder M."/>
            <person name="Riley R."/>
            <person name="Barry K."/>
            <person name="Blanchette R.A."/>
            <person name="Henrissat B."/>
            <person name="Martinez A.T."/>
            <person name="Otillar R."/>
            <person name="Spatafora J.W."/>
            <person name="Yadav J.S."/>
            <person name="Aerts A."/>
            <person name="Benoit I."/>
            <person name="Boyd A."/>
            <person name="Carlson A."/>
            <person name="Copeland A."/>
            <person name="Coutinho P.M."/>
            <person name="de Vries R.P."/>
            <person name="Ferreira P."/>
            <person name="Findley K."/>
            <person name="Foster B."/>
            <person name="Gaskell J."/>
            <person name="Glotzer D."/>
            <person name="Gorecki P."/>
            <person name="Heitman J."/>
            <person name="Hesse C."/>
            <person name="Hori C."/>
            <person name="Igarashi K."/>
            <person name="Jurgens J.A."/>
            <person name="Kallen N."/>
            <person name="Kersten P."/>
            <person name="Kohler A."/>
            <person name="Kuees U."/>
            <person name="Kumar T.K.A."/>
            <person name="Kuo A."/>
            <person name="LaButti K."/>
            <person name="Larrondo L.F."/>
            <person name="Lindquist E."/>
            <person name="Ling A."/>
            <person name="Lombard V."/>
            <person name="Lucas S."/>
            <person name="Lundell T."/>
            <person name="Martin R."/>
            <person name="McLaughlin D.J."/>
            <person name="Morgenstern I."/>
            <person name="Morin E."/>
            <person name="Murat C."/>
            <person name="Nagy L.G."/>
            <person name="Nolan M."/>
            <person name="Ohm R.A."/>
            <person name="Patyshakuliyeva A."/>
            <person name="Rokas A."/>
            <person name="Ruiz-Duenas F.J."/>
            <person name="Sabat G."/>
            <person name="Salamov A."/>
            <person name="Samejima M."/>
            <person name="Schmutz J."/>
            <person name="Slot J.C."/>
            <person name="St John F."/>
            <person name="Stenlid J."/>
            <person name="Sun H."/>
            <person name="Sun S."/>
            <person name="Syed K."/>
            <person name="Tsang A."/>
            <person name="Wiebenga A."/>
            <person name="Young D."/>
            <person name="Pisabarro A."/>
            <person name="Eastwood D.C."/>
            <person name="Martin F."/>
            <person name="Cullen D."/>
            <person name="Grigoriev I.V."/>
            <person name="Hibbett D.S."/>
        </authorList>
    </citation>
    <scope>NUCLEOTIDE SEQUENCE</scope>
    <source>
        <strain evidence="3">FP-58527</strain>
    </source>
</reference>
<dbReference type="OrthoDB" id="5987198at2759"/>
<sequence length="383" mass="44865">MDEPKSLTHEEAPEIGPILVEPQGSWKGELKPEEVWWRDRYEWLEGQGYALRSRYHPDWVPSWKTKHKPYWKCDDGQAILVPHLLDAARVVDGEPVILKRILKSEHPYEVEITGFLSSDLLAADPRNHCVRLYDVLEVPKEDDMVILVLPLLRRYDSPPFETVEEAIDFFSQVFEGLQFMHQHHVAHRDCMNQNLMMDPKPLYPESYHPRVIEWNRDLSHPAKHHTRTTHPTKYYFIDFGISRKYGPADLPPREPPIFGGDKSVPEFNKSDDPCDPFPTDIYYVGNLIREDFLQRYHGVEFMQSLIDDMVQDNPEKRPTIDEVISLFDEIRSSLQARKLRSRLVANDENRVERVVKSMKHALVRKVSHTLPGLHGKEHHLHLQ</sequence>
<dbReference type="Proteomes" id="UP000015241">
    <property type="component" value="Unassembled WGS sequence"/>
</dbReference>
<dbReference type="EMBL" id="KE504138">
    <property type="protein sequence ID" value="EPT01932.1"/>
    <property type="molecule type" value="Genomic_DNA"/>
</dbReference>
<dbReference type="GO" id="GO:0044773">
    <property type="term" value="P:mitotic DNA damage checkpoint signaling"/>
    <property type="evidence" value="ECO:0007669"/>
    <property type="project" value="TreeGrafter"/>
</dbReference>
<name>S8EAA0_FOMSC</name>
<proteinExistence type="predicted"/>
<feature type="domain" description="Protein kinase" evidence="1">
    <location>
        <begin position="1"/>
        <end position="363"/>
    </location>
</feature>
<dbReference type="STRING" id="743788.S8EAA0"/>
<organism evidence="2 3">
    <name type="scientific">Fomitopsis schrenkii</name>
    <name type="common">Brown rot fungus</name>
    <dbReference type="NCBI Taxonomy" id="2126942"/>
    <lineage>
        <taxon>Eukaryota</taxon>
        <taxon>Fungi</taxon>
        <taxon>Dikarya</taxon>
        <taxon>Basidiomycota</taxon>
        <taxon>Agaricomycotina</taxon>
        <taxon>Agaricomycetes</taxon>
        <taxon>Polyporales</taxon>
        <taxon>Fomitopsis</taxon>
    </lineage>
</organism>
<evidence type="ECO:0000313" key="2">
    <source>
        <dbReference type="EMBL" id="EPT01932.1"/>
    </source>
</evidence>
<dbReference type="InParanoid" id="S8EAA0"/>
<accession>S8EAA0</accession>
<gene>
    <name evidence="2" type="ORF">FOMPIDRAFT_1048223</name>
</gene>
<dbReference type="GO" id="GO:0005634">
    <property type="term" value="C:nucleus"/>
    <property type="evidence" value="ECO:0007669"/>
    <property type="project" value="TreeGrafter"/>
</dbReference>
<dbReference type="eggNOG" id="ENOG502SIC4">
    <property type="taxonomic scope" value="Eukaryota"/>
</dbReference>
<evidence type="ECO:0000259" key="1">
    <source>
        <dbReference type="PROSITE" id="PS50011"/>
    </source>
</evidence>
<dbReference type="AlphaFoldDB" id="S8EAA0"/>
<dbReference type="InterPro" id="IPR000719">
    <property type="entry name" value="Prot_kinase_dom"/>
</dbReference>
<dbReference type="GO" id="GO:0004674">
    <property type="term" value="F:protein serine/threonine kinase activity"/>
    <property type="evidence" value="ECO:0007669"/>
    <property type="project" value="TreeGrafter"/>
</dbReference>
<protein>
    <recommendedName>
        <fullName evidence="1">Protein kinase domain-containing protein</fullName>
    </recommendedName>
</protein>
<dbReference type="HOGENOM" id="CLU_044121_2_1_1"/>
<dbReference type="Gene3D" id="1.10.510.10">
    <property type="entry name" value="Transferase(Phosphotransferase) domain 1"/>
    <property type="match status" value="1"/>
</dbReference>
<keyword evidence="3" id="KW-1185">Reference proteome</keyword>
<dbReference type="SUPFAM" id="SSF56112">
    <property type="entry name" value="Protein kinase-like (PK-like)"/>
    <property type="match status" value="1"/>
</dbReference>
<dbReference type="GO" id="GO:0005524">
    <property type="term" value="F:ATP binding"/>
    <property type="evidence" value="ECO:0007669"/>
    <property type="project" value="InterPro"/>
</dbReference>
<dbReference type="PANTHER" id="PTHR44167:SF24">
    <property type="entry name" value="SERINE_THREONINE-PROTEIN KINASE CHK2"/>
    <property type="match status" value="1"/>
</dbReference>
<evidence type="ECO:0000313" key="3">
    <source>
        <dbReference type="Proteomes" id="UP000015241"/>
    </source>
</evidence>
<dbReference type="PROSITE" id="PS50011">
    <property type="entry name" value="PROTEIN_KINASE_DOM"/>
    <property type="match status" value="1"/>
</dbReference>
<dbReference type="InterPro" id="IPR011009">
    <property type="entry name" value="Kinase-like_dom_sf"/>
</dbReference>